<evidence type="ECO:0000313" key="1">
    <source>
        <dbReference type="EMBL" id="PLR28555.1"/>
    </source>
</evidence>
<dbReference type="EMBL" id="PJRS01000008">
    <property type="protein sequence ID" value="PLR28555.1"/>
    <property type="molecule type" value="Genomic_DNA"/>
</dbReference>
<name>A0A2N5DR90_9CAUL</name>
<proteinExistence type="predicted"/>
<comment type="caution">
    <text evidence="1">The sequence shown here is derived from an EMBL/GenBank/DDBJ whole genome shotgun (WGS) entry which is preliminary data.</text>
</comment>
<accession>A0A2N5DR90</accession>
<dbReference type="Proteomes" id="UP000234479">
    <property type="component" value="Unassembled WGS sequence"/>
</dbReference>
<gene>
    <name evidence="1" type="ORF">SGCZBJ_02175</name>
</gene>
<organism evidence="1 2">
    <name type="scientific">Caulobacter zeae</name>
    <dbReference type="NCBI Taxonomy" id="2055137"/>
    <lineage>
        <taxon>Bacteria</taxon>
        <taxon>Pseudomonadati</taxon>
        <taxon>Pseudomonadota</taxon>
        <taxon>Alphaproteobacteria</taxon>
        <taxon>Caulobacterales</taxon>
        <taxon>Caulobacteraceae</taxon>
        <taxon>Caulobacter</taxon>
    </lineage>
</organism>
<sequence length="184" mass="19629">MARRFAIGGCGFLPRRRLAAMVRAARPGRSTRIHMARRLPLRLSLSLLGAAASCLAGQASAAEKPAACEPLYAFIGSTPAADSHEAVFFWPADEADGQAYMYAVLAGSPSTPDEARTLLWEGYAQATHTVELEKMAKTLTDCLAAPAGRKLTALRPATVDVDCTGEPTVRARGACLRFRVGPQR</sequence>
<dbReference type="AlphaFoldDB" id="A0A2N5DR90"/>
<evidence type="ECO:0000313" key="2">
    <source>
        <dbReference type="Proteomes" id="UP000234479"/>
    </source>
</evidence>
<reference evidence="1 2" key="1">
    <citation type="submission" date="2017-12" db="EMBL/GenBank/DDBJ databases">
        <title>The genome sequence of Caulobacter sp. 410.</title>
        <authorList>
            <person name="Gao J."/>
            <person name="Mao X."/>
            <person name="Sun J."/>
        </authorList>
    </citation>
    <scope>NUCLEOTIDE SEQUENCE [LARGE SCALE GENOMIC DNA]</scope>
    <source>
        <strain evidence="1 2">410</strain>
    </source>
</reference>
<keyword evidence="2" id="KW-1185">Reference proteome</keyword>
<protein>
    <submittedName>
        <fullName evidence="1">Uncharacterized protein</fullName>
    </submittedName>
</protein>